<dbReference type="Proteomes" id="UP000614350">
    <property type="component" value="Unassembled WGS sequence"/>
</dbReference>
<reference evidence="2" key="1">
    <citation type="journal article" date="2020" name="G3 (Bethesda)">
        <title>High-Quality Assemblies for Three Invasive Social Wasps from the &lt;i&gt;Vespula&lt;/i&gt; Genus.</title>
        <authorList>
            <person name="Harrop T.W.R."/>
            <person name="Guhlin J."/>
            <person name="McLaughlin G.M."/>
            <person name="Permina E."/>
            <person name="Stockwell P."/>
            <person name="Gilligan J."/>
            <person name="Le Lec M.F."/>
            <person name="Gruber M.A.M."/>
            <person name="Quinn O."/>
            <person name="Lovegrove M."/>
            <person name="Duncan E.J."/>
            <person name="Remnant E.J."/>
            <person name="Van Eeckhoven J."/>
            <person name="Graham B."/>
            <person name="Knapp R.A."/>
            <person name="Langford K.W."/>
            <person name="Kronenberg Z."/>
            <person name="Press M.O."/>
            <person name="Eacker S.M."/>
            <person name="Wilson-Rankin E.E."/>
            <person name="Purcell J."/>
            <person name="Lester P.J."/>
            <person name="Dearden P.K."/>
        </authorList>
    </citation>
    <scope>NUCLEOTIDE SEQUENCE</scope>
    <source>
        <strain evidence="2">Marl-1</strain>
    </source>
</reference>
<feature type="region of interest" description="Disordered" evidence="1">
    <location>
        <begin position="63"/>
        <end position="102"/>
    </location>
</feature>
<feature type="compositionally biased region" description="Polar residues" evidence="1">
    <location>
        <begin position="63"/>
        <end position="94"/>
    </location>
</feature>
<evidence type="ECO:0000256" key="1">
    <source>
        <dbReference type="SAM" id="MobiDB-lite"/>
    </source>
</evidence>
<organism evidence="2 3">
    <name type="scientific">Vespula vulgaris</name>
    <name type="common">Yellow jacket</name>
    <name type="synonym">Wasp</name>
    <dbReference type="NCBI Taxonomy" id="7454"/>
    <lineage>
        <taxon>Eukaryota</taxon>
        <taxon>Metazoa</taxon>
        <taxon>Ecdysozoa</taxon>
        <taxon>Arthropoda</taxon>
        <taxon>Hexapoda</taxon>
        <taxon>Insecta</taxon>
        <taxon>Pterygota</taxon>
        <taxon>Neoptera</taxon>
        <taxon>Endopterygota</taxon>
        <taxon>Hymenoptera</taxon>
        <taxon>Apocrita</taxon>
        <taxon>Aculeata</taxon>
        <taxon>Vespoidea</taxon>
        <taxon>Vespidae</taxon>
        <taxon>Vespinae</taxon>
        <taxon>Vespula</taxon>
    </lineage>
</organism>
<protein>
    <submittedName>
        <fullName evidence="2">Uncharacterized protein</fullName>
    </submittedName>
</protein>
<name>A0A834KF40_VESVU</name>
<dbReference type="EMBL" id="JACSEA010000003">
    <property type="protein sequence ID" value="KAF7405457.1"/>
    <property type="molecule type" value="Genomic_DNA"/>
</dbReference>
<dbReference type="AlphaFoldDB" id="A0A834KF40"/>
<gene>
    <name evidence="2" type="ORF">HZH66_004363</name>
</gene>
<evidence type="ECO:0000313" key="2">
    <source>
        <dbReference type="EMBL" id="KAF7405457.1"/>
    </source>
</evidence>
<keyword evidence="3" id="KW-1185">Reference proteome</keyword>
<evidence type="ECO:0000313" key="3">
    <source>
        <dbReference type="Proteomes" id="UP000614350"/>
    </source>
</evidence>
<proteinExistence type="predicted"/>
<comment type="caution">
    <text evidence="2">The sequence shown here is derived from an EMBL/GenBank/DDBJ whole genome shotgun (WGS) entry which is preliminary data.</text>
</comment>
<accession>A0A834KF40</accession>
<sequence>MAWEEGRKIEGSPFDRRNVDGWFDSFERADQRTPDRDLDTFSTSFRLPSKIEIKVVVSLASFGPSSHRTGLTKTHSKASRSFSVSSMKTSSGLKVSSLGRKE</sequence>